<dbReference type="EMBL" id="BAABKB010000032">
    <property type="protein sequence ID" value="GAA5029488.1"/>
    <property type="molecule type" value="Genomic_DNA"/>
</dbReference>
<dbReference type="RefSeq" id="WP_345656645.1">
    <property type="nucleotide sequence ID" value="NZ_BAABKB010000032.1"/>
</dbReference>
<dbReference type="SUPFAM" id="SSF49482">
    <property type="entry name" value="Aromatic compound dioxygenase"/>
    <property type="match status" value="1"/>
</dbReference>
<keyword evidence="2" id="KW-1185">Reference proteome</keyword>
<organism evidence="1 2">
    <name type="scientific">Streptomyces siamensis</name>
    <dbReference type="NCBI Taxonomy" id="1274986"/>
    <lineage>
        <taxon>Bacteria</taxon>
        <taxon>Bacillati</taxon>
        <taxon>Actinomycetota</taxon>
        <taxon>Actinomycetes</taxon>
        <taxon>Kitasatosporales</taxon>
        <taxon>Streptomycetaceae</taxon>
        <taxon>Streptomyces</taxon>
    </lineage>
</organism>
<comment type="caution">
    <text evidence="1">The sequence shown here is derived from an EMBL/GenBank/DDBJ whole genome shotgun (WGS) entry which is preliminary data.</text>
</comment>
<sequence length="77" mass="8418">MTPFTTDITRAVVTSLDRTADPRPREVPGALTRHLHDFARETDPTTGQWERAGVPAQGVGVAGPVRHACFDLVLEPR</sequence>
<proteinExistence type="predicted"/>
<dbReference type="InterPro" id="IPR015889">
    <property type="entry name" value="Intradiol_dOase_core"/>
</dbReference>
<evidence type="ECO:0000313" key="2">
    <source>
        <dbReference type="Proteomes" id="UP001501759"/>
    </source>
</evidence>
<protein>
    <submittedName>
        <fullName evidence="1">Uncharacterized protein</fullName>
    </submittedName>
</protein>
<name>A0ABP9JEF9_9ACTN</name>
<dbReference type="Gene3D" id="2.60.130.10">
    <property type="entry name" value="Aromatic compound dioxygenase"/>
    <property type="match status" value="1"/>
</dbReference>
<dbReference type="Proteomes" id="UP001501759">
    <property type="component" value="Unassembled WGS sequence"/>
</dbReference>
<evidence type="ECO:0000313" key="1">
    <source>
        <dbReference type="EMBL" id="GAA5029488.1"/>
    </source>
</evidence>
<gene>
    <name evidence="1" type="ORF">GCM10023335_68540</name>
</gene>
<accession>A0ABP9JEF9</accession>
<reference evidence="2" key="1">
    <citation type="journal article" date="2019" name="Int. J. Syst. Evol. Microbiol.">
        <title>The Global Catalogue of Microorganisms (GCM) 10K type strain sequencing project: providing services to taxonomists for standard genome sequencing and annotation.</title>
        <authorList>
            <consortium name="The Broad Institute Genomics Platform"/>
            <consortium name="The Broad Institute Genome Sequencing Center for Infectious Disease"/>
            <person name="Wu L."/>
            <person name="Ma J."/>
        </authorList>
    </citation>
    <scope>NUCLEOTIDE SEQUENCE [LARGE SCALE GENOMIC DNA]</scope>
    <source>
        <strain evidence="2">JCM 18409</strain>
    </source>
</reference>